<feature type="transmembrane region" description="Helical" evidence="1">
    <location>
        <begin position="42"/>
        <end position="59"/>
    </location>
</feature>
<dbReference type="EMBL" id="JABSXK010000001">
    <property type="protein sequence ID" value="NRV12248.1"/>
    <property type="molecule type" value="Genomic_DNA"/>
</dbReference>
<evidence type="ECO:0000313" key="2">
    <source>
        <dbReference type="EMBL" id="NRV12248.1"/>
    </source>
</evidence>
<name>A0A9Q5CLE3_CLOBE</name>
<evidence type="ECO:0000256" key="1">
    <source>
        <dbReference type="SAM" id="Phobius"/>
    </source>
</evidence>
<sequence length="202" mass="23317">MSKECEVIKITSLDDNIKKIYEDSKEKYNQILSRKQHIEIKILYLLQAVAILGGLNALQTASGDNQPKYFDIWIKHCNISSYVLLGLSVMVLVQALNDNLLHKKIIRRIVSALYKIDVEKYGYENKESPFADKMLEEYKKCKNRKKYSGLDEYYEEIINATNRATRLAFNVSVAKNICFTTGLYLFVLTVILRTISVFLNSI</sequence>
<accession>A0A9Q5CLE3</accession>
<organism evidence="2 3">
    <name type="scientific">Clostridium beijerinckii</name>
    <name type="common">Clostridium MP</name>
    <dbReference type="NCBI Taxonomy" id="1520"/>
    <lineage>
        <taxon>Bacteria</taxon>
        <taxon>Bacillati</taxon>
        <taxon>Bacillota</taxon>
        <taxon>Clostridia</taxon>
        <taxon>Eubacteriales</taxon>
        <taxon>Clostridiaceae</taxon>
        <taxon>Clostridium</taxon>
    </lineage>
</organism>
<evidence type="ECO:0000313" key="3">
    <source>
        <dbReference type="Proteomes" id="UP000821656"/>
    </source>
</evidence>
<keyword evidence="1" id="KW-1133">Transmembrane helix</keyword>
<dbReference type="Proteomes" id="UP000821656">
    <property type="component" value="Unassembled WGS sequence"/>
</dbReference>
<dbReference type="RefSeq" id="WP_143329154.1">
    <property type="nucleotide sequence ID" value="NZ_CP016090.1"/>
</dbReference>
<keyword evidence="1" id="KW-0812">Transmembrane</keyword>
<feature type="transmembrane region" description="Helical" evidence="1">
    <location>
        <begin position="176"/>
        <end position="199"/>
    </location>
</feature>
<comment type="caution">
    <text evidence="2">The sequence shown here is derived from an EMBL/GenBank/DDBJ whole genome shotgun (WGS) entry which is preliminary data.</text>
</comment>
<keyword evidence="1" id="KW-0472">Membrane</keyword>
<feature type="transmembrane region" description="Helical" evidence="1">
    <location>
        <begin position="79"/>
        <end position="97"/>
    </location>
</feature>
<evidence type="ECO:0008006" key="4">
    <source>
        <dbReference type="Google" id="ProtNLM"/>
    </source>
</evidence>
<proteinExistence type="predicted"/>
<reference evidence="2" key="1">
    <citation type="submission" date="2020-05" db="EMBL/GenBank/DDBJ databases">
        <title>Genomic insights into acetone-butanol-ethanol (ABE) fermentation by sequencing solventogenic clostridia strains.</title>
        <authorList>
            <person name="Brown S."/>
        </authorList>
    </citation>
    <scope>NUCLEOTIDE SEQUENCE</scope>
    <source>
        <strain evidence="2">DJ126</strain>
    </source>
</reference>
<dbReference type="AlphaFoldDB" id="A0A9Q5CLE3"/>
<protein>
    <recommendedName>
        <fullName evidence="4">SMODS and SLOG-associating 2TM effector domain-containing protein</fullName>
    </recommendedName>
</protein>
<gene>
    <name evidence="2" type="ORF">DFH45_005211</name>
</gene>